<dbReference type="RefSeq" id="WP_126780336.1">
    <property type="nucleotide sequence ID" value="NZ_NGJU01000013.1"/>
</dbReference>
<dbReference type="Pfam" id="PF13280">
    <property type="entry name" value="WYL"/>
    <property type="match status" value="1"/>
</dbReference>
<protein>
    <recommendedName>
        <fullName evidence="3">HTH deoR-type domain-containing protein</fullName>
    </recommendedName>
</protein>
<dbReference type="Gene3D" id="1.10.10.10">
    <property type="entry name" value="Winged helix-like DNA-binding domain superfamily/Winged helix DNA-binding domain"/>
    <property type="match status" value="1"/>
</dbReference>
<evidence type="ECO:0000259" key="3">
    <source>
        <dbReference type="PROSITE" id="PS51000"/>
    </source>
</evidence>
<dbReference type="PIRSF" id="PIRSF016838">
    <property type="entry name" value="PafC"/>
    <property type="match status" value="1"/>
</dbReference>
<accession>A0A429ZLV6</accession>
<evidence type="ECO:0000256" key="2">
    <source>
        <dbReference type="ARBA" id="ARBA00023163"/>
    </source>
</evidence>
<proteinExistence type="predicted"/>
<feature type="domain" description="HTH deoR-type" evidence="3">
    <location>
        <begin position="2"/>
        <end position="57"/>
    </location>
</feature>
<dbReference type="InterPro" id="IPR036390">
    <property type="entry name" value="WH_DNA-bd_sf"/>
</dbReference>
<keyword evidence="2" id="KW-0804">Transcription</keyword>
<dbReference type="Proteomes" id="UP000287239">
    <property type="component" value="Unassembled WGS sequence"/>
</dbReference>
<dbReference type="InterPro" id="IPR001034">
    <property type="entry name" value="DeoR_HTH"/>
</dbReference>
<name>A0A429ZLV6_9ENTE</name>
<dbReference type="InterPro" id="IPR013196">
    <property type="entry name" value="HTH_11"/>
</dbReference>
<dbReference type="PROSITE" id="PS51000">
    <property type="entry name" value="HTH_DEOR_2"/>
    <property type="match status" value="1"/>
</dbReference>
<reference evidence="4 5" key="1">
    <citation type="submission" date="2017-05" db="EMBL/GenBank/DDBJ databases">
        <title>Vagococcus spp. assemblies.</title>
        <authorList>
            <person name="Gulvik C.A."/>
        </authorList>
    </citation>
    <scope>NUCLEOTIDE SEQUENCE [LARGE SCALE GENOMIC DNA]</scope>
    <source>
        <strain evidence="4 5">NCFB 2777</strain>
    </source>
</reference>
<comment type="caution">
    <text evidence="4">The sequence shown here is derived from an EMBL/GenBank/DDBJ whole genome shotgun (WGS) entry which is preliminary data.</text>
</comment>
<dbReference type="InterPro" id="IPR028349">
    <property type="entry name" value="PafC-like"/>
</dbReference>
<organism evidence="4 5">
    <name type="scientific">Vagococcus salmoninarum</name>
    <dbReference type="NCBI Taxonomy" id="2739"/>
    <lineage>
        <taxon>Bacteria</taxon>
        <taxon>Bacillati</taxon>
        <taxon>Bacillota</taxon>
        <taxon>Bacilli</taxon>
        <taxon>Lactobacillales</taxon>
        <taxon>Enterococcaceae</taxon>
        <taxon>Vagococcus</taxon>
    </lineage>
</organism>
<dbReference type="GeneID" id="98568535"/>
<dbReference type="InterPro" id="IPR036388">
    <property type="entry name" value="WH-like_DNA-bd_sf"/>
</dbReference>
<dbReference type="AlphaFoldDB" id="A0A429ZLV6"/>
<gene>
    <name evidence="4" type="ORF">CBF35_09135</name>
</gene>
<evidence type="ECO:0000313" key="4">
    <source>
        <dbReference type="EMBL" id="RST94697.1"/>
    </source>
</evidence>
<dbReference type="InterPro" id="IPR026881">
    <property type="entry name" value="WYL_dom"/>
</dbReference>
<dbReference type="EMBL" id="NGJU01000013">
    <property type="protein sequence ID" value="RST94697.1"/>
    <property type="molecule type" value="Genomic_DNA"/>
</dbReference>
<dbReference type="SMART" id="SM00420">
    <property type="entry name" value="HTH_DEOR"/>
    <property type="match status" value="1"/>
</dbReference>
<dbReference type="PANTHER" id="PTHR34580:SF8">
    <property type="entry name" value="WYL DOMAIN-CONTAINING PROTEIN"/>
    <property type="match status" value="1"/>
</dbReference>
<keyword evidence="1" id="KW-0805">Transcription regulation</keyword>
<evidence type="ECO:0000256" key="1">
    <source>
        <dbReference type="ARBA" id="ARBA00023015"/>
    </source>
</evidence>
<dbReference type="GO" id="GO:0003700">
    <property type="term" value="F:DNA-binding transcription factor activity"/>
    <property type="evidence" value="ECO:0007669"/>
    <property type="project" value="InterPro"/>
</dbReference>
<dbReference type="PROSITE" id="PS52050">
    <property type="entry name" value="WYL"/>
    <property type="match status" value="1"/>
</dbReference>
<dbReference type="InterPro" id="IPR051534">
    <property type="entry name" value="CBASS_pafABC_assoc_protein"/>
</dbReference>
<dbReference type="Pfam" id="PF08279">
    <property type="entry name" value="HTH_11"/>
    <property type="match status" value="1"/>
</dbReference>
<evidence type="ECO:0000313" key="5">
    <source>
        <dbReference type="Proteomes" id="UP000287239"/>
    </source>
</evidence>
<keyword evidence="5" id="KW-1185">Reference proteome</keyword>
<sequence length="303" mass="34196">MKTARLLQLLIYLLANEQATGQELAERFSVSKRTIYRDIAALEEAGIPIVVTQGARGGFSLMSSYKLKSVTFTTAEKGRLLKVLNIESGLMLADEIGLSLVEKIQLLTLENPPVKEFISVDEGTIHPPDVENQTKIKVNQINQSIIDQQALKLSYVDGKGELTKREVIPEELILKDGSWYLEAYCGLRQSIRLFKLTRIQELAIIPRIREVSAVKPELEDVEKTLRNICLEFLPSELGKLYDFFSPDKISLGLTGEIIVNFAEEPQQNILPLLLMFGNKVKVISPESLITKHQQEIQKMLKIY</sequence>
<dbReference type="SUPFAM" id="SSF46785">
    <property type="entry name" value="Winged helix' DNA-binding domain"/>
    <property type="match status" value="1"/>
</dbReference>
<dbReference type="OrthoDB" id="9815009at2"/>
<dbReference type="PANTHER" id="PTHR34580">
    <property type="match status" value="1"/>
</dbReference>